<dbReference type="EMBL" id="SJPY01000007">
    <property type="protein sequence ID" value="TWU37803.1"/>
    <property type="molecule type" value="Genomic_DNA"/>
</dbReference>
<keyword evidence="3" id="KW-1185">Reference proteome</keyword>
<feature type="chain" id="PRO_5023105026" description="Secreted protein" evidence="1">
    <location>
        <begin position="21"/>
        <end position="61"/>
    </location>
</feature>
<keyword evidence="1" id="KW-0732">Signal</keyword>
<evidence type="ECO:0000313" key="3">
    <source>
        <dbReference type="Proteomes" id="UP000315471"/>
    </source>
</evidence>
<gene>
    <name evidence="2" type="ORF">Q31b_45920</name>
</gene>
<feature type="signal peptide" evidence="1">
    <location>
        <begin position="1"/>
        <end position="20"/>
    </location>
</feature>
<proteinExistence type="predicted"/>
<reference evidence="2 3" key="1">
    <citation type="submission" date="2019-02" db="EMBL/GenBank/DDBJ databases">
        <title>Deep-cultivation of Planctomycetes and their phenomic and genomic characterization uncovers novel biology.</title>
        <authorList>
            <person name="Wiegand S."/>
            <person name="Jogler M."/>
            <person name="Boedeker C."/>
            <person name="Pinto D."/>
            <person name="Vollmers J."/>
            <person name="Rivas-Marin E."/>
            <person name="Kohn T."/>
            <person name="Peeters S.H."/>
            <person name="Heuer A."/>
            <person name="Rast P."/>
            <person name="Oberbeckmann S."/>
            <person name="Bunk B."/>
            <person name="Jeske O."/>
            <person name="Meyerdierks A."/>
            <person name="Storesund J.E."/>
            <person name="Kallscheuer N."/>
            <person name="Luecker S."/>
            <person name="Lage O.M."/>
            <person name="Pohl T."/>
            <person name="Merkel B.J."/>
            <person name="Hornburger P."/>
            <person name="Mueller R.-W."/>
            <person name="Bruemmer F."/>
            <person name="Labrenz M."/>
            <person name="Spormann A.M."/>
            <person name="Op Den Camp H."/>
            <person name="Overmann J."/>
            <person name="Amann R."/>
            <person name="Jetten M.S.M."/>
            <person name="Mascher T."/>
            <person name="Medema M.H."/>
            <person name="Devos D.P."/>
            <person name="Kaster A.-K."/>
            <person name="Ovreas L."/>
            <person name="Rohde M."/>
            <person name="Galperin M.Y."/>
            <person name="Jogler C."/>
        </authorList>
    </citation>
    <scope>NUCLEOTIDE SEQUENCE [LARGE SCALE GENOMIC DNA]</scope>
    <source>
        <strain evidence="2 3">Q31b</strain>
    </source>
</reference>
<dbReference type="OrthoDB" id="9975388at2"/>
<organism evidence="2 3">
    <name type="scientific">Novipirellula aureliae</name>
    <dbReference type="NCBI Taxonomy" id="2527966"/>
    <lineage>
        <taxon>Bacteria</taxon>
        <taxon>Pseudomonadati</taxon>
        <taxon>Planctomycetota</taxon>
        <taxon>Planctomycetia</taxon>
        <taxon>Pirellulales</taxon>
        <taxon>Pirellulaceae</taxon>
        <taxon>Novipirellula</taxon>
    </lineage>
</organism>
<dbReference type="Proteomes" id="UP000315471">
    <property type="component" value="Unassembled WGS sequence"/>
</dbReference>
<accession>A0A5C6DKC0</accession>
<evidence type="ECO:0000313" key="2">
    <source>
        <dbReference type="EMBL" id="TWU37803.1"/>
    </source>
</evidence>
<comment type="caution">
    <text evidence="2">The sequence shown here is derived from an EMBL/GenBank/DDBJ whole genome shotgun (WGS) entry which is preliminary data.</text>
</comment>
<dbReference type="PROSITE" id="PS51257">
    <property type="entry name" value="PROKAR_LIPOPROTEIN"/>
    <property type="match status" value="1"/>
</dbReference>
<name>A0A5C6DKC0_9BACT</name>
<sequence length="61" mass="6758" precursor="true">MFRSCLFVLLLSLYVSTMVGCDGDTASSGGTNTFADMTPDEWAEYNAEQERIQKEQAAEMP</sequence>
<evidence type="ECO:0008006" key="4">
    <source>
        <dbReference type="Google" id="ProtNLM"/>
    </source>
</evidence>
<evidence type="ECO:0000256" key="1">
    <source>
        <dbReference type="SAM" id="SignalP"/>
    </source>
</evidence>
<protein>
    <recommendedName>
        <fullName evidence="4">Secreted protein</fullName>
    </recommendedName>
</protein>
<dbReference type="RefSeq" id="WP_146601743.1">
    <property type="nucleotide sequence ID" value="NZ_SJPY01000007.1"/>
</dbReference>
<dbReference type="AlphaFoldDB" id="A0A5C6DKC0"/>